<evidence type="ECO:0000313" key="7">
    <source>
        <dbReference type="EMBL" id="RMX59369.1"/>
    </source>
</evidence>
<evidence type="ECO:0000256" key="2">
    <source>
        <dbReference type="ARBA" id="ARBA00023069"/>
    </source>
</evidence>
<dbReference type="PANTHER" id="PTHR24098">
    <property type="entry name" value="OUTER SEGMENT 5"/>
    <property type="match status" value="1"/>
</dbReference>
<comment type="subcellular location">
    <subcellularLocation>
        <location evidence="1">Cell projection</location>
        <location evidence="1">Cilium</location>
    </subcellularLocation>
</comment>
<evidence type="ECO:0000256" key="4">
    <source>
        <dbReference type="PROSITE-ProRule" id="PRU00221"/>
    </source>
</evidence>
<evidence type="ECO:0000259" key="6">
    <source>
        <dbReference type="Pfam" id="PF23387"/>
    </source>
</evidence>
<dbReference type="Proteomes" id="UP000275408">
    <property type="component" value="Unassembled WGS sequence"/>
</dbReference>
<dbReference type="InterPro" id="IPR001680">
    <property type="entry name" value="WD40_rpt"/>
</dbReference>
<dbReference type="SMART" id="SM00320">
    <property type="entry name" value="WD40"/>
    <property type="match status" value="7"/>
</dbReference>
<keyword evidence="8" id="KW-1185">Reference proteome</keyword>
<accession>A0A3M6V0K2</accession>
<dbReference type="GO" id="GO:0060271">
    <property type="term" value="P:cilium assembly"/>
    <property type="evidence" value="ECO:0007669"/>
    <property type="project" value="TreeGrafter"/>
</dbReference>
<keyword evidence="2" id="KW-0969">Cilium</keyword>
<dbReference type="Pfam" id="PF23387">
    <property type="entry name" value="TPR_IFT80_172"/>
    <property type="match status" value="1"/>
</dbReference>
<feature type="repeat" description="WD" evidence="4">
    <location>
        <begin position="184"/>
        <end position="216"/>
    </location>
</feature>
<dbReference type="GO" id="GO:0030992">
    <property type="term" value="C:intraciliary transport particle B"/>
    <property type="evidence" value="ECO:0007669"/>
    <property type="project" value="TreeGrafter"/>
</dbReference>
<keyword evidence="4" id="KW-0853">WD repeat</keyword>
<dbReference type="AlphaFoldDB" id="A0A3M6V0K2"/>
<dbReference type="FunFam" id="2.130.10.10:FF:001115">
    <property type="entry name" value="Intraflagellar transport 80 homolog (Chlamydomonas)"/>
    <property type="match status" value="1"/>
</dbReference>
<evidence type="ECO:0000313" key="8">
    <source>
        <dbReference type="Proteomes" id="UP000275408"/>
    </source>
</evidence>
<gene>
    <name evidence="7" type="ORF">pdam_00016369</name>
</gene>
<dbReference type="PROSITE" id="PS50082">
    <property type="entry name" value="WD_REPEATS_2"/>
    <property type="match status" value="2"/>
</dbReference>
<dbReference type="Pfam" id="PF23335">
    <property type="entry name" value="Beta-prop_IFT80_2nd"/>
    <property type="match status" value="1"/>
</dbReference>
<evidence type="ECO:0000256" key="1">
    <source>
        <dbReference type="ARBA" id="ARBA00004138"/>
    </source>
</evidence>
<organism evidence="7 8">
    <name type="scientific">Pocillopora damicornis</name>
    <name type="common">Cauliflower coral</name>
    <name type="synonym">Millepora damicornis</name>
    <dbReference type="NCBI Taxonomy" id="46731"/>
    <lineage>
        <taxon>Eukaryota</taxon>
        <taxon>Metazoa</taxon>
        <taxon>Cnidaria</taxon>
        <taxon>Anthozoa</taxon>
        <taxon>Hexacorallia</taxon>
        <taxon>Scleractinia</taxon>
        <taxon>Astrocoeniina</taxon>
        <taxon>Pocilloporidae</taxon>
        <taxon>Pocillopora</taxon>
    </lineage>
</organism>
<reference evidence="7 8" key="1">
    <citation type="journal article" date="2018" name="Sci. Rep.">
        <title>Comparative analysis of the Pocillopora damicornis genome highlights role of immune system in coral evolution.</title>
        <authorList>
            <person name="Cunning R."/>
            <person name="Bay R.A."/>
            <person name="Gillette P."/>
            <person name="Baker A.C."/>
            <person name="Traylor-Knowles N."/>
        </authorList>
    </citation>
    <scope>NUCLEOTIDE SEQUENCE [LARGE SCALE GENOMIC DNA]</scope>
    <source>
        <strain evidence="7">RSMAS</strain>
        <tissue evidence="7">Whole animal</tissue>
    </source>
</reference>
<dbReference type="InterPro" id="IPR036322">
    <property type="entry name" value="WD40_repeat_dom_sf"/>
</dbReference>
<dbReference type="PANTHER" id="PTHR24098:SF0">
    <property type="entry name" value="OUTER SEGMENT 5"/>
    <property type="match status" value="1"/>
</dbReference>
<dbReference type="EMBL" id="RCHS01000360">
    <property type="protein sequence ID" value="RMX59369.1"/>
    <property type="molecule type" value="Genomic_DNA"/>
</dbReference>
<dbReference type="Gene3D" id="2.130.10.10">
    <property type="entry name" value="YVTN repeat-like/Quinoprotein amine dehydrogenase"/>
    <property type="match status" value="2"/>
</dbReference>
<protein>
    <recommendedName>
        <fullName evidence="9">Intraflagellar transport protein 80 homolog</fullName>
    </recommendedName>
</protein>
<sequence length="771" mass="87094">MRFKTHVLKESKHKDLVSCVGWTSADELFSSGDDHSILKWNLLSDETTQVMKLPAEIFPTDIHWFPRGAGGKKQSQSELFVLTSTDGKFHLISRNGRIEKSVEAHRGAVLSGRWSLDGSAMVTVGEDGQVKIWSRSGMLRSTLVQAGTPVYSVSWSPDSDQILHTSGKQLVIKPLQAAAKPVQWKAHDGIVLKVDWNPINNLIISGGEDCKYKVWDSYGRVLYSSMLHEYPITSISWAPDGELFAVGSFNTLRLCDKTGWSYTLEKPNTGSIFNISWSSDGTQLAGACGNGQVIFAHVIERRLEWKNFEVTVTDRKSILVRDVMNDVKESLDFRDRIIKTSLAFNHLVVATTSQCYIYSVRNWNTPMIFDLKNGNITLIVQTEKHFLLVDDSGLQVYSYEGRLTCVPKFQGLRTDTLNEQTCTLSNDTLAVKDRKDEKVIHLFETQTGKPVGSGQPIQHSLEVMEISLSQCGQTSDRQLAIIDKNRDLYLTPVKHIGPAERLVKLGTMITTMAWNDNTNMLSAFQDGRFIVWYYPSAVYVDQDILHKTLLEKDSSDFGKNPQIVSFLENHCTMRRADGSLCSTIISPYPSMLHKYASESKWQDGIRLCRFVKDTVLWACLATMAAYAKDLNTAETAYAAIDEADKVQYINHIKEIPTKEGRNAAMALFCRQTQEAETILLQAGLIYRAIQMNIDLFNWDRALELAVKHKTHVDTVLAHRQKYLENFDRKETSKRFLQYAQGVEVDWDKIKAKVDMELQKEAARPGAKPYNG</sequence>
<evidence type="ECO:0000259" key="5">
    <source>
        <dbReference type="Pfam" id="PF23335"/>
    </source>
</evidence>
<dbReference type="FunFam" id="2.130.10.10:FF:000298">
    <property type="entry name" value="Intraflagellar transport 80 homolog (Chlamydomonas)"/>
    <property type="match status" value="1"/>
</dbReference>
<proteinExistence type="predicted"/>
<comment type="caution">
    <text evidence="7">The sequence shown here is derived from an EMBL/GenBank/DDBJ whole genome shotgun (WGS) entry which is preliminary data.</text>
</comment>
<dbReference type="OrthoDB" id="408728at2759"/>
<dbReference type="Pfam" id="PF00400">
    <property type="entry name" value="WD40"/>
    <property type="match status" value="3"/>
</dbReference>
<dbReference type="InterPro" id="IPR015943">
    <property type="entry name" value="WD40/YVTN_repeat-like_dom_sf"/>
</dbReference>
<keyword evidence="3" id="KW-0966">Cell projection</keyword>
<dbReference type="InterPro" id="IPR056456">
    <property type="entry name" value="Beta-prop_IFT80_2nd"/>
</dbReference>
<feature type="domain" description="IFT80 second beta-propeller" evidence="5">
    <location>
        <begin position="300"/>
        <end position="588"/>
    </location>
</feature>
<feature type="domain" description="IFT80/172/WDR35 TPR" evidence="6">
    <location>
        <begin position="616"/>
        <end position="761"/>
    </location>
</feature>
<dbReference type="SUPFAM" id="SSF50978">
    <property type="entry name" value="WD40 repeat-like"/>
    <property type="match status" value="2"/>
</dbReference>
<name>A0A3M6V0K2_POCDA</name>
<evidence type="ECO:0008006" key="9">
    <source>
        <dbReference type="Google" id="ProtNLM"/>
    </source>
</evidence>
<evidence type="ECO:0000256" key="3">
    <source>
        <dbReference type="ARBA" id="ARBA00023273"/>
    </source>
</evidence>
<dbReference type="STRING" id="46731.A0A3M6V0K2"/>
<dbReference type="PROSITE" id="PS50294">
    <property type="entry name" value="WD_REPEATS_REGION"/>
    <property type="match status" value="2"/>
</dbReference>
<dbReference type="GO" id="GO:0005929">
    <property type="term" value="C:cilium"/>
    <property type="evidence" value="ECO:0007669"/>
    <property type="project" value="UniProtKB-SubCell"/>
</dbReference>
<dbReference type="InterPro" id="IPR056157">
    <property type="entry name" value="TPR_IFT80_172_dom"/>
</dbReference>
<feature type="repeat" description="WD" evidence="4">
    <location>
        <begin position="102"/>
        <end position="134"/>
    </location>
</feature>